<gene>
    <name evidence="6" type="ORF">CBR_g19868</name>
</gene>
<feature type="region of interest" description="Disordered" evidence="4">
    <location>
        <begin position="1"/>
        <end position="30"/>
    </location>
</feature>
<dbReference type="GO" id="GO:0034693">
    <property type="term" value="C:U11/U12 snRNP"/>
    <property type="evidence" value="ECO:0007669"/>
    <property type="project" value="EnsemblPlants"/>
</dbReference>
<dbReference type="InterPro" id="IPR051183">
    <property type="entry name" value="U1_U11-U12_snRNP_70-35kDa"/>
</dbReference>
<organism evidence="6 7">
    <name type="scientific">Chara braunii</name>
    <name type="common">Braun's stonewort</name>
    <dbReference type="NCBI Taxonomy" id="69332"/>
    <lineage>
        <taxon>Eukaryota</taxon>
        <taxon>Viridiplantae</taxon>
        <taxon>Streptophyta</taxon>
        <taxon>Charophyceae</taxon>
        <taxon>Charales</taxon>
        <taxon>Characeae</taxon>
        <taxon>Chara</taxon>
    </lineage>
</organism>
<dbReference type="STRING" id="69332.A0A388KZ28"/>
<feature type="domain" description="RRM" evidence="5">
    <location>
        <begin position="38"/>
        <end position="116"/>
    </location>
</feature>
<dbReference type="PANTHER" id="PTHR13952">
    <property type="entry name" value="U1 SMALL NUCLEAR RIBONUCLEOPROTEIN 70 KD"/>
    <property type="match status" value="1"/>
</dbReference>
<name>A0A388KZ28_CHABU</name>
<dbReference type="OrthoDB" id="6159137at2759"/>
<evidence type="ECO:0000256" key="3">
    <source>
        <dbReference type="PROSITE-ProRule" id="PRU00176"/>
    </source>
</evidence>
<keyword evidence="3" id="KW-0694">RNA-binding</keyword>
<dbReference type="InterPro" id="IPR000504">
    <property type="entry name" value="RRM_dom"/>
</dbReference>
<dbReference type="Gene3D" id="3.30.70.330">
    <property type="match status" value="1"/>
</dbReference>
<reference evidence="6 7" key="1">
    <citation type="journal article" date="2018" name="Cell">
        <title>The Chara Genome: Secondary Complexity and Implications for Plant Terrestrialization.</title>
        <authorList>
            <person name="Nishiyama T."/>
            <person name="Sakayama H."/>
            <person name="Vries J.D."/>
            <person name="Buschmann H."/>
            <person name="Saint-Marcoux D."/>
            <person name="Ullrich K.K."/>
            <person name="Haas F.B."/>
            <person name="Vanderstraeten L."/>
            <person name="Becker D."/>
            <person name="Lang D."/>
            <person name="Vosolsobe S."/>
            <person name="Rombauts S."/>
            <person name="Wilhelmsson P.K.I."/>
            <person name="Janitza P."/>
            <person name="Kern R."/>
            <person name="Heyl A."/>
            <person name="Rumpler F."/>
            <person name="Villalobos L.I.A.C."/>
            <person name="Clay J.M."/>
            <person name="Skokan R."/>
            <person name="Toyoda A."/>
            <person name="Suzuki Y."/>
            <person name="Kagoshima H."/>
            <person name="Schijlen E."/>
            <person name="Tajeshwar N."/>
            <person name="Catarino B."/>
            <person name="Hetherington A.J."/>
            <person name="Saltykova A."/>
            <person name="Bonnot C."/>
            <person name="Breuninger H."/>
            <person name="Symeonidi A."/>
            <person name="Radhakrishnan G.V."/>
            <person name="Van Nieuwerburgh F."/>
            <person name="Deforce D."/>
            <person name="Chang C."/>
            <person name="Karol K.G."/>
            <person name="Hedrich R."/>
            <person name="Ulvskov P."/>
            <person name="Glockner G."/>
            <person name="Delwiche C.F."/>
            <person name="Petrasek J."/>
            <person name="Van de Peer Y."/>
            <person name="Friml J."/>
            <person name="Beilby M."/>
            <person name="Dolan L."/>
            <person name="Kohara Y."/>
            <person name="Sugano S."/>
            <person name="Fujiyama A."/>
            <person name="Delaux P.-M."/>
            <person name="Quint M."/>
            <person name="TheiBen G."/>
            <person name="Hagemann M."/>
            <person name="Harholt J."/>
            <person name="Dunand C."/>
            <person name="Zachgo S."/>
            <person name="Langdale J."/>
            <person name="Maumus F."/>
            <person name="Straeten D.V.D."/>
            <person name="Gould S.B."/>
            <person name="Rensing S.A."/>
        </authorList>
    </citation>
    <scope>NUCLEOTIDE SEQUENCE [LARGE SCALE GENOMIC DNA]</scope>
    <source>
        <strain evidence="6 7">S276</strain>
    </source>
</reference>
<evidence type="ECO:0000313" key="6">
    <source>
        <dbReference type="EMBL" id="GBG75232.1"/>
    </source>
</evidence>
<protein>
    <recommendedName>
        <fullName evidence="5">RRM domain-containing protein</fullName>
    </recommendedName>
</protein>
<dbReference type="GO" id="GO:0071011">
    <property type="term" value="C:precatalytic spliceosome"/>
    <property type="evidence" value="ECO:0007669"/>
    <property type="project" value="TreeGrafter"/>
</dbReference>
<dbReference type="GO" id="GO:0000398">
    <property type="term" value="P:mRNA splicing, via spliceosome"/>
    <property type="evidence" value="ECO:0007669"/>
    <property type="project" value="TreeGrafter"/>
</dbReference>
<accession>A0A388KZ28</accession>
<keyword evidence="7" id="KW-1185">Reference proteome</keyword>
<dbReference type="EMBL" id="BFEA01000220">
    <property type="protein sequence ID" value="GBG75232.1"/>
    <property type="molecule type" value="Genomic_DNA"/>
</dbReference>
<dbReference type="GO" id="GO:0003729">
    <property type="term" value="F:mRNA binding"/>
    <property type="evidence" value="ECO:0007669"/>
    <property type="project" value="TreeGrafter"/>
</dbReference>
<dbReference type="SMART" id="SM00360">
    <property type="entry name" value="RRM"/>
    <property type="match status" value="1"/>
</dbReference>
<feature type="region of interest" description="Disordered" evidence="4">
    <location>
        <begin position="129"/>
        <end position="386"/>
    </location>
</feature>
<feature type="compositionally biased region" description="Basic and acidic residues" evidence="4">
    <location>
        <begin position="261"/>
        <end position="386"/>
    </location>
</feature>
<comment type="caution">
    <text evidence="6">The sequence shown here is derived from an EMBL/GenBank/DDBJ whole genome shotgun (WGS) entry which is preliminary data.</text>
</comment>
<evidence type="ECO:0000313" key="7">
    <source>
        <dbReference type="Proteomes" id="UP000265515"/>
    </source>
</evidence>
<dbReference type="GO" id="GO:0017069">
    <property type="term" value="F:snRNA binding"/>
    <property type="evidence" value="ECO:0007669"/>
    <property type="project" value="TreeGrafter"/>
</dbReference>
<proteinExistence type="predicted"/>
<dbReference type="InterPro" id="IPR035979">
    <property type="entry name" value="RBD_domain_sf"/>
</dbReference>
<dbReference type="Proteomes" id="UP000265515">
    <property type="component" value="Unassembled WGS sequence"/>
</dbReference>
<dbReference type="InterPro" id="IPR012677">
    <property type="entry name" value="Nucleotide-bd_a/b_plait_sf"/>
</dbReference>
<dbReference type="PROSITE" id="PS50102">
    <property type="entry name" value="RRM"/>
    <property type="match status" value="1"/>
</dbReference>
<feature type="compositionally biased region" description="Basic and acidic residues" evidence="4">
    <location>
        <begin position="133"/>
        <end position="149"/>
    </location>
</feature>
<evidence type="ECO:0000256" key="2">
    <source>
        <dbReference type="ARBA" id="ARBA00023242"/>
    </source>
</evidence>
<keyword evidence="2" id="KW-0539">Nucleus</keyword>
<comment type="subcellular location">
    <subcellularLocation>
        <location evidence="1">Nucleus</location>
    </subcellularLocation>
</comment>
<sequence>MSSRWAGQDFGKFGKNSRGRFDSDDPAKNRSAEGDPYCTIFVGRLSPHTTEKTLHEVFSRYGRIRRVRLIRDIVTGASRRYAFIEFSSDNDMRYAYKRANNVMVDGYPILVDYTRQRLMPNWMPRRFGGGLGGKKESGQLRFGGRDRPFRAPLRPVPREDLKKLGIPCPPEGRYMSRHQTPPLPERPYSKRRGEMSPEPESNIDSRGPDDMGGVEVRRRMKDGPEPDRQWRRSESAGGHNSPGYMQQERRHHESSRHNGKHRADITDKERDGGSFRDLPEEKDLRGRSDGAREREDPDRSRRHREGRDAGDRDRQSSHREKRRGREEARESGHRVEEDKRRGDPHSRGDRREGEGRKRVRVDEDEKPRGRDRDRDGDRSHSWDKGR</sequence>
<dbReference type="Gramene" id="GBG75232">
    <property type="protein sequence ID" value="GBG75232"/>
    <property type="gene ID" value="CBR_g19868"/>
</dbReference>
<evidence type="ECO:0000256" key="4">
    <source>
        <dbReference type="SAM" id="MobiDB-lite"/>
    </source>
</evidence>
<dbReference type="Pfam" id="PF00076">
    <property type="entry name" value="RRM_1"/>
    <property type="match status" value="1"/>
</dbReference>
<dbReference type="SUPFAM" id="SSF54928">
    <property type="entry name" value="RNA-binding domain, RBD"/>
    <property type="match status" value="1"/>
</dbReference>
<evidence type="ECO:0000256" key="1">
    <source>
        <dbReference type="ARBA" id="ARBA00004123"/>
    </source>
</evidence>
<feature type="compositionally biased region" description="Basic and acidic residues" evidence="4">
    <location>
        <begin position="19"/>
        <end position="30"/>
    </location>
</feature>
<feature type="compositionally biased region" description="Basic and acidic residues" evidence="4">
    <location>
        <begin position="215"/>
        <end position="234"/>
    </location>
</feature>
<evidence type="ECO:0000259" key="5">
    <source>
        <dbReference type="PROSITE" id="PS50102"/>
    </source>
</evidence>
<dbReference type="AlphaFoldDB" id="A0A388KZ28"/>
<dbReference type="FunFam" id="3.30.70.330:FF:000132">
    <property type="entry name" value="Small nuclear ribonucleoprotein U11/U12 subunit 35"/>
    <property type="match status" value="1"/>
</dbReference>
<dbReference type="PANTHER" id="PTHR13952:SF6">
    <property type="entry name" value="U11_U12 SMALL NUCLEAR RIBONUCLEOPROTEIN 35 KDA PROTEIN"/>
    <property type="match status" value="1"/>
</dbReference>